<reference evidence="10 11" key="1">
    <citation type="submission" date="2018-06" db="EMBL/GenBank/DDBJ databases">
        <authorList>
            <consortium name="Pathogen Informatics"/>
            <person name="Doyle S."/>
        </authorList>
    </citation>
    <scope>NUCLEOTIDE SEQUENCE [LARGE SCALE GENOMIC DNA]</scope>
    <source>
        <strain evidence="10 11">NCTC12877</strain>
    </source>
</reference>
<comment type="catalytic activity">
    <reaction evidence="7">
        <text>a 2'-deoxyadenosine in DNA + S-adenosyl-L-methionine = an N(6)-methyl-2'-deoxyadenosine in DNA + S-adenosyl-L-homocysteine + H(+)</text>
        <dbReference type="Rhea" id="RHEA:15197"/>
        <dbReference type="Rhea" id="RHEA-COMP:12418"/>
        <dbReference type="Rhea" id="RHEA-COMP:12419"/>
        <dbReference type="ChEBI" id="CHEBI:15378"/>
        <dbReference type="ChEBI" id="CHEBI:57856"/>
        <dbReference type="ChEBI" id="CHEBI:59789"/>
        <dbReference type="ChEBI" id="CHEBI:90615"/>
        <dbReference type="ChEBI" id="CHEBI:90616"/>
        <dbReference type="EC" id="2.1.1.72"/>
    </reaction>
</comment>
<dbReference type="InterPro" id="IPR017985">
    <property type="entry name" value="MeTrfase_CN4_CS"/>
</dbReference>
<keyword evidence="6" id="KW-0238">DNA-binding</keyword>
<dbReference type="GO" id="GO:0009307">
    <property type="term" value="P:DNA restriction-modification system"/>
    <property type="evidence" value="ECO:0007669"/>
    <property type="project" value="UniProtKB-KW"/>
</dbReference>
<dbReference type="EMBL" id="UGQB01000004">
    <property type="protein sequence ID" value="STZ08095.1"/>
    <property type="molecule type" value="Genomic_DNA"/>
</dbReference>
<dbReference type="GO" id="GO:0009007">
    <property type="term" value="F:site-specific DNA-methyltransferase (adenine-specific) activity"/>
    <property type="evidence" value="ECO:0007669"/>
    <property type="project" value="UniProtKB-EC"/>
</dbReference>
<protein>
    <submittedName>
        <fullName evidence="10">Putative methyltransferase</fullName>
    </submittedName>
</protein>
<evidence type="ECO:0000256" key="8">
    <source>
        <dbReference type="ARBA" id="ARBA00049120"/>
    </source>
</evidence>
<comment type="similarity">
    <text evidence="1">Belongs to the N(4)/N(6)-methyltransferase family. N(4) subfamily.</text>
</comment>
<evidence type="ECO:0000256" key="2">
    <source>
        <dbReference type="ARBA" id="ARBA00022603"/>
    </source>
</evidence>
<dbReference type="InterPro" id="IPR029063">
    <property type="entry name" value="SAM-dependent_MTases_sf"/>
</dbReference>
<dbReference type="SUPFAM" id="SSF53335">
    <property type="entry name" value="S-adenosyl-L-methionine-dependent methyltransferases"/>
    <property type="match status" value="2"/>
</dbReference>
<evidence type="ECO:0000256" key="1">
    <source>
        <dbReference type="ARBA" id="ARBA00010203"/>
    </source>
</evidence>
<evidence type="ECO:0000259" key="9">
    <source>
        <dbReference type="Pfam" id="PF01555"/>
    </source>
</evidence>
<dbReference type="PROSITE" id="PS00093">
    <property type="entry name" value="N4_MTASE"/>
    <property type="match status" value="1"/>
</dbReference>
<dbReference type="AlphaFoldDB" id="A0A378QYU2"/>
<evidence type="ECO:0000256" key="5">
    <source>
        <dbReference type="ARBA" id="ARBA00022747"/>
    </source>
</evidence>
<keyword evidence="5" id="KW-0680">Restriction system</keyword>
<dbReference type="STRING" id="1122244.GCA_000426885_01497"/>
<comment type="catalytic activity">
    <reaction evidence="8">
        <text>a 2'-deoxycytidine in DNA + S-adenosyl-L-methionine = an N(4)-methyl-2'-deoxycytidine in DNA + S-adenosyl-L-homocysteine + H(+)</text>
        <dbReference type="Rhea" id="RHEA:16857"/>
        <dbReference type="Rhea" id="RHEA-COMP:11369"/>
        <dbReference type="Rhea" id="RHEA-COMP:13674"/>
        <dbReference type="ChEBI" id="CHEBI:15378"/>
        <dbReference type="ChEBI" id="CHEBI:57856"/>
        <dbReference type="ChEBI" id="CHEBI:59789"/>
        <dbReference type="ChEBI" id="CHEBI:85452"/>
        <dbReference type="ChEBI" id="CHEBI:137933"/>
        <dbReference type="EC" id="2.1.1.113"/>
    </reaction>
</comment>
<proteinExistence type="inferred from homology"/>
<evidence type="ECO:0000256" key="6">
    <source>
        <dbReference type="ARBA" id="ARBA00023125"/>
    </source>
</evidence>
<dbReference type="PRINTS" id="PR00506">
    <property type="entry name" value="D21N6MTFRASE"/>
</dbReference>
<sequence>MNTDLSWLLEWSFKERSAVLLAHKIHRYPAMFIPELAEKIILTFSKEDDVVLDIFSGSGTTVLEARRLHRQAKGIEINPLAILISKVKNTYIDRLLLEKEIKQWQSIFLQNSFPEHQITNKDFWFHHITNKSVNDAVGAINLIENRNVQDFLKVCISEIIREISYCVHSGFKMHKDKKKTEKELSFDKLEFLEKIQPIIERNKQAVQELKKINERQYSFNVYFHDSREKLELIGNNSVDLILTSPPYGDSRTTVAYGQFSAFSSELFNLKGFYDRPIRHLDNDLLGGQTKNIDIYNLNQKSLTLKNIQELFLARIMTAQDEKEKKKISDRLKDILAFYNDLDMCIDNGSDYLKTNGFFVMVTASRVVHNTKLHTDIIIAELAIHYGLKLKNIYYRDILNKRMPSKVSATNIKGETTTTMTQESIIVLQKI</sequence>
<dbReference type="REBASE" id="404914">
    <property type="entry name" value="M.Mca12877I"/>
</dbReference>
<keyword evidence="2 10" id="KW-0489">Methyltransferase</keyword>
<evidence type="ECO:0000313" key="11">
    <source>
        <dbReference type="Proteomes" id="UP000254065"/>
    </source>
</evidence>
<keyword evidence="4" id="KW-0949">S-adenosyl-L-methionine</keyword>
<dbReference type="RefSeq" id="WP_036387773.1">
    <property type="nucleotide sequence ID" value="NZ_UGQB01000004.1"/>
</dbReference>
<evidence type="ECO:0000256" key="4">
    <source>
        <dbReference type="ARBA" id="ARBA00022691"/>
    </source>
</evidence>
<gene>
    <name evidence="10" type="ORF">NCTC12877_01086</name>
</gene>
<name>A0A378QYU2_9GAMM</name>
<evidence type="ECO:0000313" key="10">
    <source>
        <dbReference type="EMBL" id="STZ08095.1"/>
    </source>
</evidence>
<accession>A0A378QYU2</accession>
<dbReference type="InterPro" id="IPR002941">
    <property type="entry name" value="DNA_methylase_N4/N6"/>
</dbReference>
<keyword evidence="3 10" id="KW-0808">Transferase</keyword>
<keyword evidence="11" id="KW-1185">Reference proteome</keyword>
<evidence type="ECO:0000256" key="3">
    <source>
        <dbReference type="ARBA" id="ARBA00022679"/>
    </source>
</evidence>
<dbReference type="GO" id="GO:0032259">
    <property type="term" value="P:methylation"/>
    <property type="evidence" value="ECO:0007669"/>
    <property type="project" value="UniProtKB-KW"/>
</dbReference>
<dbReference type="OrthoDB" id="9816043at2"/>
<dbReference type="GO" id="GO:0008170">
    <property type="term" value="F:N-methyltransferase activity"/>
    <property type="evidence" value="ECO:0007669"/>
    <property type="project" value="InterPro"/>
</dbReference>
<dbReference type="Pfam" id="PF01555">
    <property type="entry name" value="N6_N4_Mtase"/>
    <property type="match status" value="1"/>
</dbReference>
<evidence type="ECO:0000256" key="7">
    <source>
        <dbReference type="ARBA" id="ARBA00047942"/>
    </source>
</evidence>
<dbReference type="GO" id="GO:0003677">
    <property type="term" value="F:DNA binding"/>
    <property type="evidence" value="ECO:0007669"/>
    <property type="project" value="UniProtKB-KW"/>
</dbReference>
<dbReference type="Gene3D" id="3.40.50.150">
    <property type="entry name" value="Vaccinia Virus protein VP39"/>
    <property type="match status" value="2"/>
</dbReference>
<dbReference type="Proteomes" id="UP000254065">
    <property type="component" value="Unassembled WGS sequence"/>
</dbReference>
<feature type="domain" description="DNA methylase N-4/N-6" evidence="9">
    <location>
        <begin position="26"/>
        <end position="82"/>
    </location>
</feature>
<organism evidence="10 11">
    <name type="scientific">Moraxella caprae</name>
    <dbReference type="NCBI Taxonomy" id="90240"/>
    <lineage>
        <taxon>Bacteria</taxon>
        <taxon>Pseudomonadati</taxon>
        <taxon>Pseudomonadota</taxon>
        <taxon>Gammaproteobacteria</taxon>
        <taxon>Moraxellales</taxon>
        <taxon>Moraxellaceae</taxon>
        <taxon>Moraxella</taxon>
    </lineage>
</organism>
<dbReference type="GO" id="GO:0015667">
    <property type="term" value="F:site-specific DNA-methyltransferase (cytosine-N4-specific) activity"/>
    <property type="evidence" value="ECO:0007669"/>
    <property type="project" value="UniProtKB-EC"/>
</dbReference>
<dbReference type="InterPro" id="IPR002295">
    <property type="entry name" value="N4/N6-MTase_EcoPI_Mod-like"/>
</dbReference>